<accession>A0A6J6TPY0</accession>
<reference evidence="3" key="1">
    <citation type="submission" date="2020-05" db="EMBL/GenBank/DDBJ databases">
        <authorList>
            <person name="Chiriac C."/>
            <person name="Salcher M."/>
            <person name="Ghai R."/>
            <person name="Kavagutti S V."/>
        </authorList>
    </citation>
    <scope>NUCLEOTIDE SEQUENCE</scope>
</reference>
<dbReference type="InterPro" id="IPR036866">
    <property type="entry name" value="RibonucZ/Hydroxyglut_hydro"/>
</dbReference>
<dbReference type="Gene3D" id="3.60.15.10">
    <property type="entry name" value="Ribonuclease Z/Hydroxyacylglutathione hydrolase-like"/>
    <property type="match status" value="1"/>
</dbReference>
<dbReference type="InterPro" id="IPR050662">
    <property type="entry name" value="Sec-metab_biosynth-thioest"/>
</dbReference>
<evidence type="ECO:0000313" key="3">
    <source>
        <dbReference type="EMBL" id="CAB4749531.1"/>
    </source>
</evidence>
<protein>
    <submittedName>
        <fullName evidence="3">Unannotated protein</fullName>
    </submittedName>
</protein>
<dbReference type="AlphaFoldDB" id="A0A6J6TPY0"/>
<dbReference type="SMART" id="SM00849">
    <property type="entry name" value="Lactamase_B"/>
    <property type="match status" value="1"/>
</dbReference>
<dbReference type="PANTHER" id="PTHR23131:SF0">
    <property type="entry name" value="ENDORIBONUCLEASE LACTB2"/>
    <property type="match status" value="1"/>
</dbReference>
<feature type="region of interest" description="Disordered" evidence="1">
    <location>
        <begin position="1"/>
        <end position="25"/>
    </location>
</feature>
<feature type="domain" description="Metallo-beta-lactamase" evidence="2">
    <location>
        <begin position="41"/>
        <end position="206"/>
    </location>
</feature>
<dbReference type="EMBL" id="CAEZYW010000194">
    <property type="protein sequence ID" value="CAB4749531.1"/>
    <property type="molecule type" value="Genomic_DNA"/>
</dbReference>
<evidence type="ECO:0000256" key="1">
    <source>
        <dbReference type="SAM" id="MobiDB-lite"/>
    </source>
</evidence>
<dbReference type="Pfam" id="PF00753">
    <property type="entry name" value="Lactamase_B"/>
    <property type="match status" value="1"/>
</dbReference>
<dbReference type="Pfam" id="PF17778">
    <property type="entry name" value="WHD_BLACT"/>
    <property type="match status" value="1"/>
</dbReference>
<dbReference type="CDD" id="cd16278">
    <property type="entry name" value="metallo-hydrolase-like_MBL-fold"/>
    <property type="match status" value="1"/>
</dbReference>
<name>A0A6J6TPY0_9ZZZZ</name>
<organism evidence="3">
    <name type="scientific">freshwater metagenome</name>
    <dbReference type="NCBI Taxonomy" id="449393"/>
    <lineage>
        <taxon>unclassified sequences</taxon>
        <taxon>metagenomes</taxon>
        <taxon>ecological metagenomes</taxon>
    </lineage>
</organism>
<dbReference type="InterPro" id="IPR001279">
    <property type="entry name" value="Metallo-B-lactamas"/>
</dbReference>
<dbReference type="InterPro" id="IPR036388">
    <property type="entry name" value="WH-like_DNA-bd_sf"/>
</dbReference>
<dbReference type="Gene3D" id="1.10.10.10">
    <property type="entry name" value="Winged helix-like DNA-binding domain superfamily/Winged helix DNA-binding domain"/>
    <property type="match status" value="1"/>
</dbReference>
<dbReference type="SUPFAM" id="SSF56281">
    <property type="entry name" value="Metallo-hydrolase/oxidoreductase"/>
    <property type="match status" value="1"/>
</dbReference>
<dbReference type="PANTHER" id="PTHR23131">
    <property type="entry name" value="ENDORIBONUCLEASE LACTB2"/>
    <property type="match status" value="1"/>
</dbReference>
<gene>
    <name evidence="3" type="ORF">UFOPK2786_01213</name>
</gene>
<sequence length="276" mass="28684">MTGRILPAGEVRDSEPWASGSKTSGATLLLAPNPSAWTLDGTNTWLLSSPGSGQTIVVDPGPADLAHLELIVAHALAVDSPVTAIVLTHGHADHSAGARQLAGMTGADVRAVDPEHRLGSEGLVGGEVLTAGSLEVRVVATPGHTSDSVCLLVESEGSLLTGDTVLGRGTSVVAWPDGELGPYLESLRQLRELAGESGVLRILPGHGPLLLNPGQVLDGYLEHRRLRLDEVRRVVSRGITDPLAIVAEVYAATPRALWPAAEMSVQAQLAYLATEG</sequence>
<evidence type="ECO:0000259" key="2">
    <source>
        <dbReference type="SMART" id="SM00849"/>
    </source>
</evidence>
<proteinExistence type="predicted"/>
<dbReference type="InterPro" id="IPR041516">
    <property type="entry name" value="LACTB2_WH"/>
</dbReference>